<dbReference type="PANTHER" id="PTHR43366">
    <property type="entry name" value="PYRUVATE SYNTHASE SUBUNIT PORC"/>
    <property type="match status" value="1"/>
</dbReference>
<dbReference type="EMBL" id="PXYT01000057">
    <property type="protein sequence ID" value="PSR25301.1"/>
    <property type="molecule type" value="Genomic_DNA"/>
</dbReference>
<evidence type="ECO:0000256" key="1">
    <source>
        <dbReference type="ARBA" id="ARBA00022723"/>
    </source>
</evidence>
<dbReference type="AlphaFoldDB" id="A0A2T2WSS6"/>
<evidence type="ECO:0000256" key="3">
    <source>
        <dbReference type="ARBA" id="ARBA00023004"/>
    </source>
</evidence>
<dbReference type="InterPro" id="IPR019752">
    <property type="entry name" value="Pyrv/ketoisovalerate_OxRed_cat"/>
</dbReference>
<accession>A0A2T2WSS6</accession>
<keyword evidence="1" id="KW-0479">Metal-binding</keyword>
<keyword evidence="7" id="KW-0670">Pyruvate</keyword>
<evidence type="ECO:0000313" key="7">
    <source>
        <dbReference type="EMBL" id="PSR25301.1"/>
    </source>
</evidence>
<dbReference type="Gene3D" id="3.40.920.10">
    <property type="entry name" value="Pyruvate-ferredoxin oxidoreductase, PFOR, domain III"/>
    <property type="match status" value="1"/>
</dbReference>
<keyword evidence="2" id="KW-0560">Oxidoreductase</keyword>
<dbReference type="Gene3D" id="3.30.70.20">
    <property type="match status" value="1"/>
</dbReference>
<organism evidence="7 8">
    <name type="scientific">Sulfobacillus benefaciens</name>
    <dbReference type="NCBI Taxonomy" id="453960"/>
    <lineage>
        <taxon>Bacteria</taxon>
        <taxon>Bacillati</taxon>
        <taxon>Bacillota</taxon>
        <taxon>Clostridia</taxon>
        <taxon>Eubacteriales</taxon>
        <taxon>Clostridiales Family XVII. Incertae Sedis</taxon>
        <taxon>Sulfobacillus</taxon>
    </lineage>
</organism>
<evidence type="ECO:0000256" key="2">
    <source>
        <dbReference type="ARBA" id="ARBA00023002"/>
    </source>
</evidence>
<dbReference type="GO" id="GO:0046872">
    <property type="term" value="F:metal ion binding"/>
    <property type="evidence" value="ECO:0007669"/>
    <property type="project" value="UniProtKB-KW"/>
</dbReference>
<dbReference type="Pfam" id="PF14697">
    <property type="entry name" value="Fer4_21"/>
    <property type="match status" value="1"/>
</dbReference>
<dbReference type="GO" id="GO:0051539">
    <property type="term" value="F:4 iron, 4 sulfur cluster binding"/>
    <property type="evidence" value="ECO:0007669"/>
    <property type="project" value="InterPro"/>
</dbReference>
<dbReference type="PROSITE" id="PS51379">
    <property type="entry name" value="4FE4S_FER_2"/>
    <property type="match status" value="2"/>
</dbReference>
<feature type="region of interest" description="Disordered" evidence="5">
    <location>
        <begin position="191"/>
        <end position="212"/>
    </location>
</feature>
<dbReference type="NCBIfam" id="TIGR02179">
    <property type="entry name" value="PorD_KorD"/>
    <property type="match status" value="1"/>
</dbReference>
<reference evidence="7 8" key="1">
    <citation type="journal article" date="2014" name="BMC Genomics">
        <title>Comparison of environmental and isolate Sulfobacillus genomes reveals diverse carbon, sulfur, nitrogen, and hydrogen metabolisms.</title>
        <authorList>
            <person name="Justice N.B."/>
            <person name="Norman A."/>
            <person name="Brown C.T."/>
            <person name="Singh A."/>
            <person name="Thomas B.C."/>
            <person name="Banfield J.F."/>
        </authorList>
    </citation>
    <scope>NUCLEOTIDE SEQUENCE [LARGE SCALE GENOMIC DNA]</scope>
    <source>
        <strain evidence="7">AMDSBA1</strain>
    </source>
</reference>
<dbReference type="InterPro" id="IPR011898">
    <property type="entry name" value="PorD_KorD"/>
</dbReference>
<feature type="domain" description="4Fe-4S ferredoxin-type" evidence="6">
    <location>
        <begin position="268"/>
        <end position="297"/>
    </location>
</feature>
<keyword evidence="4" id="KW-0411">Iron-sulfur</keyword>
<dbReference type="GO" id="GO:0016625">
    <property type="term" value="F:oxidoreductase activity, acting on the aldehyde or oxo group of donors, iron-sulfur protein as acceptor"/>
    <property type="evidence" value="ECO:0007669"/>
    <property type="project" value="InterPro"/>
</dbReference>
<dbReference type="InterPro" id="IPR011894">
    <property type="entry name" value="PorC_KorC"/>
</dbReference>
<name>A0A2T2WSS6_9FIRM</name>
<keyword evidence="3" id="KW-0408">Iron</keyword>
<dbReference type="InterPro" id="IPR017900">
    <property type="entry name" value="4Fe4S_Fe_S_CS"/>
</dbReference>
<dbReference type="InterPro" id="IPR017896">
    <property type="entry name" value="4Fe4S_Fe-S-bd"/>
</dbReference>
<dbReference type="Pfam" id="PF01558">
    <property type="entry name" value="POR"/>
    <property type="match status" value="1"/>
</dbReference>
<dbReference type="SUPFAM" id="SSF53323">
    <property type="entry name" value="Pyruvate-ferredoxin oxidoreductase, PFOR, domain III"/>
    <property type="match status" value="1"/>
</dbReference>
<evidence type="ECO:0000313" key="8">
    <source>
        <dbReference type="Proteomes" id="UP000242699"/>
    </source>
</evidence>
<dbReference type="Proteomes" id="UP000242699">
    <property type="component" value="Unassembled WGS sequence"/>
</dbReference>
<evidence type="ECO:0000256" key="4">
    <source>
        <dbReference type="ARBA" id="ARBA00023014"/>
    </source>
</evidence>
<sequence length="313" mass="33154">MLEIRFHGRGGQGAKTASQLLAVAFLEAGRFVQAFPEYGPERTGAPMMAYTRVDERPIRLHAAISEPDVVVVLDPSLVLEQNVTEGLGSQGFLVVNSGGLGSRVILPDIEGIVLAVPADELAEKSGTRHANTVMAGAVAALLGEPSLEQLLGAVDDVLARLPESLRLHNRQSVQEGYTYGVNALRTLDASSAKKPVHPAPQPARDTQAAHGPKLGRAGALIRPGDYPVPLTGGWRMGKKPAVFLNRCVNCLLCWQFCPDGAVVVDGTTFLGFDYAYCKGCEICDAVCPTKAVVMIDEESPVGSLGQLKEVSAS</sequence>
<dbReference type="InterPro" id="IPR051626">
    <property type="entry name" value="Oxidoreductase_gamma_subunit"/>
</dbReference>
<comment type="caution">
    <text evidence="7">The sequence shown here is derived from an EMBL/GenBank/DDBJ whole genome shotgun (WGS) entry which is preliminary data.</text>
</comment>
<dbReference type="SUPFAM" id="SSF54862">
    <property type="entry name" value="4Fe-4S ferredoxins"/>
    <property type="match status" value="1"/>
</dbReference>
<dbReference type="NCBIfam" id="TIGR02175">
    <property type="entry name" value="PorC_KorC"/>
    <property type="match status" value="1"/>
</dbReference>
<proteinExistence type="predicted"/>
<protein>
    <submittedName>
        <fullName evidence="7">Pyruvate oxidoreductase subunit gamma</fullName>
    </submittedName>
</protein>
<dbReference type="InterPro" id="IPR002869">
    <property type="entry name" value="Pyrv_flavodox_OxRed_cen"/>
</dbReference>
<dbReference type="PROSITE" id="PS00198">
    <property type="entry name" value="4FE4S_FER_1"/>
    <property type="match status" value="1"/>
</dbReference>
<gene>
    <name evidence="7" type="ORF">C7B43_17195</name>
</gene>
<evidence type="ECO:0000259" key="6">
    <source>
        <dbReference type="PROSITE" id="PS51379"/>
    </source>
</evidence>
<dbReference type="PANTHER" id="PTHR43366:SF1">
    <property type="entry name" value="PYRUVATE SYNTHASE SUBUNIT PORC"/>
    <property type="match status" value="1"/>
</dbReference>
<evidence type="ECO:0000256" key="5">
    <source>
        <dbReference type="SAM" id="MobiDB-lite"/>
    </source>
</evidence>
<feature type="domain" description="4Fe-4S ferredoxin-type" evidence="6">
    <location>
        <begin position="238"/>
        <end position="267"/>
    </location>
</feature>